<evidence type="ECO:0000313" key="1">
    <source>
        <dbReference type="EMBL" id="KAJ9081027.1"/>
    </source>
</evidence>
<reference evidence="1" key="1">
    <citation type="submission" date="2022-04" db="EMBL/GenBank/DDBJ databases">
        <title>Genome of the entomopathogenic fungus Entomophthora muscae.</title>
        <authorList>
            <person name="Elya C."/>
            <person name="Lovett B.R."/>
            <person name="Lee E."/>
            <person name="Macias A.M."/>
            <person name="Hajek A.E."/>
            <person name="De Bivort B.L."/>
            <person name="Kasson M.T."/>
            <person name="De Fine Licht H.H."/>
            <person name="Stajich J.E."/>
        </authorList>
    </citation>
    <scope>NUCLEOTIDE SEQUENCE</scope>
    <source>
        <strain evidence="1">Berkeley</strain>
    </source>
</reference>
<protein>
    <submittedName>
        <fullName evidence="1">Uncharacterized protein</fullName>
    </submittedName>
</protein>
<dbReference type="EMBL" id="QTSX02001503">
    <property type="protein sequence ID" value="KAJ9081027.1"/>
    <property type="molecule type" value="Genomic_DNA"/>
</dbReference>
<evidence type="ECO:0000313" key="2">
    <source>
        <dbReference type="Proteomes" id="UP001165960"/>
    </source>
</evidence>
<proteinExistence type="predicted"/>
<gene>
    <name evidence="1" type="ORF">DSO57_1018806</name>
</gene>
<dbReference type="Proteomes" id="UP001165960">
    <property type="component" value="Unassembled WGS sequence"/>
</dbReference>
<keyword evidence="2" id="KW-1185">Reference proteome</keyword>
<comment type="caution">
    <text evidence="1">The sequence shown here is derived from an EMBL/GenBank/DDBJ whole genome shotgun (WGS) entry which is preliminary data.</text>
</comment>
<sequence>MSYLSSAEEEKYEDPWKVVADYRRNARLEASLSGENSPKDKKMYRNSYHERSNSYSLGYSVPAPSNLSRFGSSSSVFNDHNSDSKSNSFSSQSMGKAPNVLPKRPSSLHCQSEDSLLFKKNHLKFHHDTTYIYSSPGRSVSRSPSLHEEDQVFLPKDSTDLNLPASSPRILAQTTSQDSIQEMHLENEKVKSYYEVQLKGLVEDYSKAEMQVESLKARLIQEENQCQVLQSENEAYTKKARLKDEEIENINKQLESMVSAVAELQNEKADLLCELKDRDAREKEDKAVYDSQINAFQSKVEKMEALHDSLQKDIDSLHLERQAWNKEKSHLMNQNNELIQTISNAQKQVNELERAQLQLQEQASSLDKLQSSGNLEDKICQITKEYNSTEAENHVLIDRLADISSPREKARSLNGAKGVAMDCSESIDSNLSQLGSQHSELIQKRRVLTNQIQMLEANVNKMTGTYNQVLAQSKVLQPKLHKQQEVVNKLQEEIQQLLCSKSELSKKKRELKMEVGSLESSISKSFKAIRRRVPLSNMSTCPNSPADSRSSSYSASALSSPSIKAKDTPLYSENAGLSDILSSLMPSLTFLESKDSINLEAQCDSARKRVDELKVMVDALHKAIELLHQQIDGHNSLYPDNMQGLVLQEVDASVDKLEDLCRLLTASTSDFSNLIQVEKQYYALQVENEALLMEVEKLKNNLHYAPEVEQLREQLAKLSIDKDAQLTQLKKEAEIQIQQLVQSKEILLEKLASHSSTYASQLDQHDSDKVSALERELAQARESEYEISQHFRALEEKHNQLIFDYGNVTQSVYFYSQELEDYKSRLEYSQDELFNIQTEVGNYQREISHLEEQLYKLGGGYSSPASSTLVSPVLHSRRLSDIHHPEDLLNILEKIGDLHNRQLANIRNLLDGSIHREFGFIIDLQLELKELDLQAALALARKSSRRTLSMHESKGQFPKFIYSKPYKEMYHKSHSEAEDLRFLLDREFSIRSGLVFQKQFLLSLMRSDQASQDDTFSFVSSMCFLPQVPPFPYIPHLLQSLEFNSISNYSLATLPARRKLRQCVWAIIAIFRAKTLSSEWVHASLRNDHQFTVLTSPFSHNSFC</sequence>
<organism evidence="1 2">
    <name type="scientific">Entomophthora muscae</name>
    <dbReference type="NCBI Taxonomy" id="34485"/>
    <lineage>
        <taxon>Eukaryota</taxon>
        <taxon>Fungi</taxon>
        <taxon>Fungi incertae sedis</taxon>
        <taxon>Zoopagomycota</taxon>
        <taxon>Entomophthoromycotina</taxon>
        <taxon>Entomophthoromycetes</taxon>
        <taxon>Entomophthorales</taxon>
        <taxon>Entomophthoraceae</taxon>
        <taxon>Entomophthora</taxon>
    </lineage>
</organism>
<accession>A0ACC2U2M3</accession>
<name>A0ACC2U2M3_9FUNG</name>